<keyword evidence="3" id="KW-1185">Reference proteome</keyword>
<evidence type="ECO:0000313" key="4">
    <source>
        <dbReference type="Proteomes" id="UP001160483"/>
    </source>
</evidence>
<name>A0AAU9LD03_9STRA</name>
<dbReference type="EMBL" id="CAKKTJ010000335">
    <property type="protein sequence ID" value="CAH0482519.1"/>
    <property type="molecule type" value="Genomic_DNA"/>
</dbReference>
<reference evidence="1 3" key="1">
    <citation type="submission" date="2021-11" db="EMBL/GenBank/DDBJ databases">
        <authorList>
            <person name="Islam A."/>
            <person name="Islam S."/>
            <person name="Flora M.S."/>
            <person name="Rahman M."/>
            <person name="Ziaur R.M."/>
            <person name="Epstein J.H."/>
            <person name="Hassan M."/>
            <person name="Klassen M."/>
            <person name="Woodard K."/>
            <person name="Webb A."/>
            <person name="Webby R.J."/>
            <person name="El Zowalaty M.E."/>
        </authorList>
    </citation>
    <scope>NUCLEOTIDE SEQUENCE</scope>
    <source>
        <strain evidence="2">Pbs1</strain>
        <strain evidence="1">Pbs3</strain>
    </source>
</reference>
<evidence type="ECO:0000313" key="1">
    <source>
        <dbReference type="EMBL" id="CAH0482519.1"/>
    </source>
</evidence>
<protein>
    <submittedName>
        <fullName evidence="1">Uncharacterized protein</fullName>
    </submittedName>
</protein>
<dbReference type="Proteomes" id="UP001160483">
    <property type="component" value="Unassembled WGS sequence"/>
</dbReference>
<proteinExistence type="predicted"/>
<accession>A0AAU9LD03</accession>
<organism evidence="1 4">
    <name type="scientific">Peronospora belbahrii</name>
    <dbReference type="NCBI Taxonomy" id="622444"/>
    <lineage>
        <taxon>Eukaryota</taxon>
        <taxon>Sar</taxon>
        <taxon>Stramenopiles</taxon>
        <taxon>Oomycota</taxon>
        <taxon>Peronosporomycetes</taxon>
        <taxon>Peronosporales</taxon>
        <taxon>Peronosporaceae</taxon>
        <taxon>Peronospora</taxon>
    </lineage>
</organism>
<dbReference type="Proteomes" id="UP001158986">
    <property type="component" value="Unassembled WGS sequence"/>
</dbReference>
<sequence>MANSTLPQAFSVGEYDVVTGLTYITHQRGRLLFNMGSSTKKQQYRESTTSFVVAKRTLSTPRLLTGPFTGLSLYPEEAYYLLKRQALVIYLVTLHDIERQPLSIVEFTTIIANDTRVSLACLEVYAFLKDEKLHPRRCLNPLKHLTTSSEDMRSLPRHMNDIEPCDVAFDVWKTIVLDDLPSEMSIEVEQAKTGITMHVTGDQEKKRKHKKTFMLVFRVAVCRFEDAAPSLRSFRDVMRRSKAREDLKNASLDHVPVKIAVVHHDQSVLMYEISNV</sequence>
<dbReference type="AlphaFoldDB" id="A0AAU9LD03"/>
<comment type="caution">
    <text evidence="1">The sequence shown here is derived from an EMBL/GenBank/DDBJ whole genome shotgun (WGS) entry which is preliminary data.</text>
</comment>
<evidence type="ECO:0000313" key="2">
    <source>
        <dbReference type="EMBL" id="CAH0519145.1"/>
    </source>
</evidence>
<evidence type="ECO:0000313" key="3">
    <source>
        <dbReference type="Proteomes" id="UP001158986"/>
    </source>
</evidence>
<dbReference type="EMBL" id="CAKLCB010000280">
    <property type="protein sequence ID" value="CAH0519145.1"/>
    <property type="molecule type" value="Genomic_DNA"/>
</dbReference>
<gene>
    <name evidence="2" type="ORF">PBS001_LOCUS5682</name>
    <name evidence="1" type="ORF">PBS003_LOCUS9107</name>
</gene>